<evidence type="ECO:0000259" key="1">
    <source>
        <dbReference type="Pfam" id="PF14594"/>
    </source>
</evidence>
<reference evidence="3" key="1">
    <citation type="submission" date="2008-10" db="EMBL/GenBank/DDBJ databases">
        <authorList>
            <person name="Molnar K."/>
        </authorList>
    </citation>
    <scope>NUCLEOTIDE SEQUENCE [LARGE SCALE GENOMIC DNA]</scope>
    <source>
        <strain evidence="3">NRRL 15998</strain>
    </source>
</reference>
<dbReference type="Pfam" id="PF14594">
    <property type="entry name" value="Sipho_Gp37"/>
    <property type="match status" value="1"/>
</dbReference>
<feature type="domain" description="Gp28/Gp37-like" evidence="1">
    <location>
        <begin position="9"/>
        <end position="361"/>
    </location>
</feature>
<proteinExistence type="predicted"/>
<sequence>MTMTIQLLVTDENLTVQGDPLSGWTNLDATKRFNEPASGTVRLPAAPHVMAQLQPGNRLVVIRDGEVWTAGPMEVPADYSWSVDQDPGHGSVTVAFTDDLAVPAGYITWPAPASAWTAQQGNTWRQIASATSETIIRALVNENCGPGARADRRIPNFTLGPSAGVGSITTTRTRFEPLLEVARRVALGGGGIGFRTQQVGTGIQFTCYAPADKTSTARFSRGLGNLRALQYKASAPTATHVLVAGTETEGSTTRAYVERSSPTAAAAWWRVERYLDGSSETDAAGELTAAGNADLAESAAPVELATVTVDTADLRAGVDYDLGDRVSVALPHGLEVADVVRSIHLQATPNSGEHVSAVVGSPAATTDPQLVRLVRTLTRRLGRLEAR</sequence>
<protein>
    <recommendedName>
        <fullName evidence="1">Gp28/Gp37-like domain-containing protein</fullName>
    </recommendedName>
</protein>
<accession>D6AC88</accession>
<name>D6AC88_STRFL</name>
<evidence type="ECO:0000313" key="3">
    <source>
        <dbReference type="Proteomes" id="UP000003986"/>
    </source>
</evidence>
<dbReference type="AlphaFoldDB" id="D6AC88"/>
<dbReference type="Proteomes" id="UP000003986">
    <property type="component" value="Unassembled WGS sequence"/>
</dbReference>
<evidence type="ECO:0000313" key="2">
    <source>
        <dbReference type="EMBL" id="EFE74511.2"/>
    </source>
</evidence>
<dbReference type="EMBL" id="DS999644">
    <property type="protein sequence ID" value="EFE74511.2"/>
    <property type="molecule type" value="Genomic_DNA"/>
</dbReference>
<reference evidence="3" key="2">
    <citation type="submission" date="2008-12" db="EMBL/GenBank/DDBJ databases">
        <title>Annotation of Streptomyces roseosporus strain NRRL 15998.</title>
        <authorList>
            <consortium name="The Broad Institute Genome Sequencing Platform"/>
            <consortium name="Broad Institute Microbial Sequencing Center"/>
            <person name="Fischbach M."/>
            <person name="Ward D."/>
            <person name="Young S."/>
            <person name="Kodira C.D."/>
            <person name="Zeng Q."/>
            <person name="Koehrsen M."/>
            <person name="Godfrey P."/>
            <person name="Alvarado L."/>
            <person name="Berlin A.M."/>
            <person name="Borenstein D."/>
            <person name="Chen Z."/>
            <person name="Engels R."/>
            <person name="Freedman E."/>
            <person name="Gellesch M."/>
            <person name="Goldberg J."/>
            <person name="Griggs A."/>
            <person name="Gujja S."/>
            <person name="Heiman D.I."/>
            <person name="Hepburn T.A."/>
            <person name="Howarth C."/>
            <person name="Jen D."/>
            <person name="Larson L."/>
            <person name="Lewis B."/>
            <person name="Mehta T."/>
            <person name="Park D."/>
            <person name="Pearson M."/>
            <person name="Roberts A."/>
            <person name="Saif S."/>
            <person name="Shea T.D."/>
            <person name="Shenoy N."/>
            <person name="Sisk P."/>
            <person name="Stolte C."/>
            <person name="Sykes S.N."/>
            <person name="Walk T."/>
            <person name="White J."/>
            <person name="Yandava C."/>
            <person name="Straight P."/>
            <person name="Clardy J."/>
            <person name="Hung D."/>
            <person name="Kolter R."/>
            <person name="Mekalanos J."/>
            <person name="Walker S."/>
            <person name="Walsh C.T."/>
            <person name="Wieland B.L.C."/>
            <person name="Ilzarbe M."/>
            <person name="Galagan J."/>
            <person name="Nusbaum C."/>
            <person name="Birren B."/>
        </authorList>
    </citation>
    <scope>NUCLEOTIDE SEQUENCE [LARGE SCALE GENOMIC DNA]</scope>
    <source>
        <strain evidence="3">NRRL 15998</strain>
    </source>
</reference>
<gene>
    <name evidence="2" type="ORF">SSGG_01877</name>
</gene>
<organism evidence="2 3">
    <name type="scientific">Streptomyces filamentosus NRRL 15998</name>
    <dbReference type="NCBI Taxonomy" id="457431"/>
    <lineage>
        <taxon>Bacteria</taxon>
        <taxon>Bacillati</taxon>
        <taxon>Actinomycetota</taxon>
        <taxon>Actinomycetes</taxon>
        <taxon>Kitasatosporales</taxon>
        <taxon>Streptomycetaceae</taxon>
        <taxon>Streptomyces</taxon>
    </lineage>
</organism>
<dbReference type="InterPro" id="IPR029432">
    <property type="entry name" value="Gp28/Gp37-like_dom"/>
</dbReference>